<protein>
    <submittedName>
        <fullName evidence="1">Uncharacterized protein</fullName>
    </submittedName>
</protein>
<reference evidence="1 2" key="1">
    <citation type="submission" date="2020-06" db="EMBL/GenBank/DDBJ databases">
        <authorList>
            <person name="Moran J."/>
            <person name="Kenna M."/>
            <person name="Ware V."/>
            <person name="Garlena R.A."/>
            <person name="Russell D.A."/>
            <person name="Pope W.H."/>
            <person name="Jacobs-Sera D."/>
            <person name="Hatfull G.F."/>
        </authorList>
    </citation>
    <scope>NUCLEOTIDE SEQUENCE [LARGE SCALE GENOMIC DNA]</scope>
</reference>
<dbReference type="RefSeq" id="YP_010051151.1">
    <property type="nucleotide sequence ID" value="NC_054438.1"/>
</dbReference>
<dbReference type="KEGG" id="vg:63911893"/>
<gene>
    <name evidence="1" type="primary">63</name>
    <name evidence="1" type="ORF">SEA_TZGORDON_63</name>
</gene>
<evidence type="ECO:0000313" key="2">
    <source>
        <dbReference type="Proteomes" id="UP000509569"/>
    </source>
</evidence>
<dbReference type="GeneID" id="63911893"/>
<dbReference type="EMBL" id="MT553344">
    <property type="protein sequence ID" value="QKO02982.1"/>
    <property type="molecule type" value="Genomic_DNA"/>
</dbReference>
<dbReference type="Proteomes" id="UP000509569">
    <property type="component" value="Segment"/>
</dbReference>
<sequence length="123" mass="14076">MSNYPKGIHTMPGRPRNTYDQDRVIIAESYRDAQDFQRRCPEYRDWQPVSVPTLDYRMKGRHLQDFRMTAAVAARKDAPLIERSCRFLVALYGLGNGTGDQAAHYATLDELMKPAPEVNDKGD</sequence>
<keyword evidence="2" id="KW-1185">Reference proteome</keyword>
<proteinExistence type="predicted"/>
<accession>A0A6N0A656</accession>
<name>A0A6N0A656_9CAUD</name>
<organism evidence="1 2">
    <name type="scientific">Gordonia phage TZGordon</name>
    <dbReference type="NCBI Taxonomy" id="2744004"/>
    <lineage>
        <taxon>Viruses</taxon>
        <taxon>Duplodnaviria</taxon>
        <taxon>Heunggongvirae</taxon>
        <taxon>Uroviricota</taxon>
        <taxon>Caudoviricetes</taxon>
        <taxon>Ruthgordonvirinae</taxon>
        <taxon>Vendettavirus</taxon>
        <taxon>Vendettavirus tzgordon</taxon>
    </lineage>
</organism>
<evidence type="ECO:0000313" key="1">
    <source>
        <dbReference type="EMBL" id="QKO02982.1"/>
    </source>
</evidence>